<dbReference type="SUPFAM" id="SSF56399">
    <property type="entry name" value="ADP-ribosylation"/>
    <property type="match status" value="1"/>
</dbReference>
<dbReference type="Pfam" id="PF13151">
    <property type="entry name" value="DUF3990"/>
    <property type="match status" value="1"/>
</dbReference>
<evidence type="ECO:0008006" key="3">
    <source>
        <dbReference type="Google" id="ProtNLM"/>
    </source>
</evidence>
<dbReference type="RefSeq" id="WP_074929851.1">
    <property type="nucleotide sequence ID" value="NZ_FORI01000001.1"/>
</dbReference>
<sequence>MSKIVLYHGSDKILSKPLYGHGKVYNDYGQGFYCTQNSELAKEWACPTLDDGFCNSYELETNGLRLLDLQSEKFCTLHWLALLICNRRFDMDTPIMRQGAFYLKTNFLPDISDYDLIKGYRADDSYFSFAQAFLSNQISYLQLQKAMKLGKLGEQIVLKSQKAFNQLEFKNYEIAEGKNYYSLRLVRMEKAKAEYKKTLEDSDISGLFIRDLILGDIKNDDPRLR</sequence>
<proteinExistence type="predicted"/>
<dbReference type="EMBL" id="FORI01000001">
    <property type="protein sequence ID" value="SFI41672.1"/>
    <property type="molecule type" value="Genomic_DNA"/>
</dbReference>
<gene>
    <name evidence="1" type="ORF">SAMN04487775_101236</name>
</gene>
<keyword evidence="2" id="KW-1185">Reference proteome</keyword>
<accession>A0A1I3I1A4</accession>
<reference evidence="2" key="1">
    <citation type="submission" date="2016-10" db="EMBL/GenBank/DDBJ databases">
        <authorList>
            <person name="Varghese N."/>
            <person name="Submissions S."/>
        </authorList>
    </citation>
    <scope>NUCLEOTIDE SEQUENCE [LARGE SCALE GENOMIC DNA]</scope>
    <source>
        <strain evidence="2">XBD1002</strain>
    </source>
</reference>
<evidence type="ECO:0000313" key="2">
    <source>
        <dbReference type="Proteomes" id="UP000182737"/>
    </source>
</evidence>
<dbReference type="Proteomes" id="UP000182737">
    <property type="component" value="Unassembled WGS sequence"/>
</dbReference>
<dbReference type="InterPro" id="IPR025051">
    <property type="entry name" value="DUF3990"/>
</dbReference>
<evidence type="ECO:0000313" key="1">
    <source>
        <dbReference type="EMBL" id="SFI41672.1"/>
    </source>
</evidence>
<protein>
    <recommendedName>
        <fullName evidence="3">DUF3990 domain-containing protein</fullName>
    </recommendedName>
</protein>
<dbReference type="AlphaFoldDB" id="A0A1I3I1A4"/>
<organism evidence="1 2">
    <name type="scientific">Treponema bryantii</name>
    <dbReference type="NCBI Taxonomy" id="163"/>
    <lineage>
        <taxon>Bacteria</taxon>
        <taxon>Pseudomonadati</taxon>
        <taxon>Spirochaetota</taxon>
        <taxon>Spirochaetia</taxon>
        <taxon>Spirochaetales</taxon>
        <taxon>Treponemataceae</taxon>
        <taxon>Treponema</taxon>
    </lineage>
</organism>
<name>A0A1I3I1A4_9SPIR</name>
<dbReference type="OrthoDB" id="9813772at2"/>